<organism evidence="2">
    <name type="scientific">Lotus japonicus</name>
    <name type="common">Lotus corniculatus var. japonicus</name>
    <dbReference type="NCBI Taxonomy" id="34305"/>
    <lineage>
        <taxon>Eukaryota</taxon>
        <taxon>Viridiplantae</taxon>
        <taxon>Streptophyta</taxon>
        <taxon>Embryophyta</taxon>
        <taxon>Tracheophyta</taxon>
        <taxon>Spermatophyta</taxon>
        <taxon>Magnoliopsida</taxon>
        <taxon>eudicotyledons</taxon>
        <taxon>Gunneridae</taxon>
        <taxon>Pentapetalae</taxon>
        <taxon>rosids</taxon>
        <taxon>fabids</taxon>
        <taxon>Fabales</taxon>
        <taxon>Fabaceae</taxon>
        <taxon>Papilionoideae</taxon>
        <taxon>50 kb inversion clade</taxon>
        <taxon>NPAAA clade</taxon>
        <taxon>Hologalegina</taxon>
        <taxon>robinioid clade</taxon>
        <taxon>Loteae</taxon>
        <taxon>Lotus</taxon>
    </lineage>
</organism>
<feature type="transmembrane region" description="Helical" evidence="1">
    <location>
        <begin position="31"/>
        <end position="48"/>
    </location>
</feature>
<proteinExistence type="evidence at transcript level"/>
<accession>I3SXQ8</accession>
<protein>
    <submittedName>
        <fullName evidence="2">Uncharacterized protein</fullName>
    </submittedName>
</protein>
<keyword evidence="1" id="KW-0812">Transmembrane</keyword>
<sequence>MVANSGMIFASGSQSHDGTSIRMAWIINHLAIWRIRVISWIWIIAWWWRGLATMALFVVAIGAGLTITITLWTLAL</sequence>
<reference evidence="2" key="1">
    <citation type="submission" date="2012-05" db="EMBL/GenBank/DDBJ databases">
        <authorList>
            <person name="Krishnakumar V."/>
            <person name="Cheung F."/>
            <person name="Xiao Y."/>
            <person name="Chan A."/>
            <person name="Moskal W.A."/>
            <person name="Town C.D."/>
        </authorList>
    </citation>
    <scope>NUCLEOTIDE SEQUENCE</scope>
</reference>
<feature type="transmembrane region" description="Helical" evidence="1">
    <location>
        <begin position="54"/>
        <end position="75"/>
    </location>
</feature>
<evidence type="ECO:0000256" key="1">
    <source>
        <dbReference type="SAM" id="Phobius"/>
    </source>
</evidence>
<name>I3SXQ8_LOTJA</name>
<keyword evidence="1" id="KW-0472">Membrane</keyword>
<keyword evidence="1" id="KW-1133">Transmembrane helix</keyword>
<dbReference type="EMBL" id="BT145256">
    <property type="protein sequence ID" value="AFK45050.1"/>
    <property type="molecule type" value="mRNA"/>
</dbReference>
<evidence type="ECO:0000313" key="2">
    <source>
        <dbReference type="EMBL" id="AFK45050.1"/>
    </source>
</evidence>
<dbReference type="AlphaFoldDB" id="I3SXQ8"/>